<keyword evidence="3" id="KW-0964">Secreted</keyword>
<evidence type="ECO:0000256" key="7">
    <source>
        <dbReference type="ARBA" id="ARBA00023157"/>
    </source>
</evidence>
<dbReference type="PROSITE" id="PS00502">
    <property type="entry name" value="POLYGALACTURONASE"/>
    <property type="match status" value="1"/>
</dbReference>
<dbReference type="RefSeq" id="XP_030996210.1">
    <property type="nucleotide sequence ID" value="XM_031139987.1"/>
</dbReference>
<comment type="similarity">
    <text evidence="2 16">Belongs to the glycosyl hydrolase 28 family.</text>
</comment>
<keyword evidence="19" id="KW-1185">Reference proteome</keyword>
<protein>
    <recommendedName>
        <fullName evidence="11">galacturonan 1,4-alpha-galacturonidase</fullName>
        <ecNumber evidence="11">3.2.1.67</ecNumber>
    </recommendedName>
    <alternativeName>
        <fullName evidence="13">Galacturan 1,4-alpha-galacturonidase</fullName>
    </alternativeName>
    <alternativeName>
        <fullName evidence="12">Poly(1,4-alpha-D-galacturonide)galacturonohydrolase</fullName>
    </alternativeName>
</protein>
<keyword evidence="5" id="KW-0677">Repeat</keyword>
<dbReference type="Pfam" id="PF00295">
    <property type="entry name" value="Glyco_hydro_28"/>
    <property type="match status" value="1"/>
</dbReference>
<keyword evidence="7" id="KW-1015">Disulfide bond</keyword>
<evidence type="ECO:0000256" key="3">
    <source>
        <dbReference type="ARBA" id="ARBA00022525"/>
    </source>
</evidence>
<evidence type="ECO:0000256" key="11">
    <source>
        <dbReference type="ARBA" id="ARBA00038933"/>
    </source>
</evidence>
<dbReference type="STRING" id="1093900.A0A507BAV5"/>
<dbReference type="GO" id="GO:0004650">
    <property type="term" value="F:polygalacturonase activity"/>
    <property type="evidence" value="ECO:0007669"/>
    <property type="project" value="InterPro"/>
</dbReference>
<dbReference type="PANTHER" id="PTHR31736:SF14">
    <property type="entry name" value="EXOPOLYGALACTURONASE X-1-RELATED"/>
    <property type="match status" value="1"/>
</dbReference>
<evidence type="ECO:0000256" key="15">
    <source>
        <dbReference type="PROSITE-ProRule" id="PRU10052"/>
    </source>
</evidence>
<comment type="subcellular location">
    <subcellularLocation>
        <location evidence="1">Secreted</location>
    </subcellularLocation>
</comment>
<dbReference type="GO" id="GO:0045490">
    <property type="term" value="P:pectin catabolic process"/>
    <property type="evidence" value="ECO:0007669"/>
    <property type="project" value="UniProtKB-ARBA"/>
</dbReference>
<evidence type="ECO:0000256" key="2">
    <source>
        <dbReference type="ARBA" id="ARBA00008834"/>
    </source>
</evidence>
<evidence type="ECO:0000256" key="1">
    <source>
        <dbReference type="ARBA" id="ARBA00004613"/>
    </source>
</evidence>
<dbReference type="InterPro" id="IPR000743">
    <property type="entry name" value="Glyco_hydro_28"/>
</dbReference>
<reference evidence="18 19" key="1">
    <citation type="submission" date="2019-06" db="EMBL/GenBank/DDBJ databases">
        <title>Draft genome sequence of the filamentous fungus Phialemoniopsis curvata isolated from diesel fuel.</title>
        <authorList>
            <person name="Varaljay V.A."/>
            <person name="Lyon W.J."/>
            <person name="Crouch A.L."/>
            <person name="Drake C.E."/>
            <person name="Hollomon J.M."/>
            <person name="Nadeau L.J."/>
            <person name="Nunn H.S."/>
            <person name="Stevenson B.S."/>
            <person name="Bojanowski C.L."/>
            <person name="Crookes-Goodson W.J."/>
        </authorList>
    </citation>
    <scope>NUCLEOTIDE SEQUENCE [LARGE SCALE GENOMIC DNA]</scope>
    <source>
        <strain evidence="18 19">D216</strain>
    </source>
</reference>
<sequence>MVSRSFAFTILAGALAVEAAKNPHTGKAVLERPSLKVGPLGTGKPFPESPAREAGRYCFVKPSCTKGRDDAPKILRAFHDCNNGGTVVLDAEYLIASPLDLTFLEHVDVAISGTIKFSDDIDYWLPRTFKYPFQDSSSMWRFGGKDVNIYGGGVGLIDGNGQAWYDRFASNKTLMRPIALVTDGLYGGSITGLRMINSPSWFNLIANGSDILVSNFDIRVGSTSKNPAKNTDGWDTFRVDNVVIQNSHIDNGDDCVSFKPNSTNVLVQGLECNGSHGISVGSLGQYVEEFDIVENVYVYNISMSNASDGARIKVWPGIQTPFQPSLSGGGGSGYVRNVTYDNYRNQNNDWIIELTQCYGSKNQTLCNMYPANMTISDVVFKNFYGTSSKKYDPKAGTLICSAPDKCNNIRAENITITTPSGANPQWICNNMQNNLLDINCVSS</sequence>
<accession>A0A507BAV5</accession>
<evidence type="ECO:0000256" key="12">
    <source>
        <dbReference type="ARBA" id="ARBA00041604"/>
    </source>
</evidence>
<dbReference type="GO" id="GO:0005576">
    <property type="term" value="C:extracellular region"/>
    <property type="evidence" value="ECO:0007669"/>
    <property type="project" value="UniProtKB-SubCell"/>
</dbReference>
<proteinExistence type="inferred from homology"/>
<feature type="active site" evidence="15">
    <location>
        <position position="276"/>
    </location>
</feature>
<dbReference type="EMBL" id="SKBQ01000028">
    <property type="protein sequence ID" value="TPX14499.1"/>
    <property type="molecule type" value="Genomic_DNA"/>
</dbReference>
<comment type="catalytic activity">
    <reaction evidence="14">
        <text>[(1-&gt;4)-alpha-D-galacturonosyl](n) + H2O = alpha-D-galacturonate + [(1-&gt;4)-alpha-D-galacturonosyl](n-1)</text>
        <dbReference type="Rhea" id="RHEA:14117"/>
        <dbReference type="Rhea" id="RHEA-COMP:14570"/>
        <dbReference type="Rhea" id="RHEA-COMP:14572"/>
        <dbReference type="ChEBI" id="CHEBI:15377"/>
        <dbReference type="ChEBI" id="CHEBI:58658"/>
        <dbReference type="ChEBI" id="CHEBI:140523"/>
        <dbReference type="EC" id="3.2.1.67"/>
    </reaction>
</comment>
<name>A0A507BAV5_9PEZI</name>
<dbReference type="InterPro" id="IPR012334">
    <property type="entry name" value="Pectin_lyas_fold"/>
</dbReference>
<evidence type="ECO:0000256" key="8">
    <source>
        <dbReference type="ARBA" id="ARBA00023180"/>
    </source>
</evidence>
<dbReference type="EC" id="3.2.1.67" evidence="11"/>
<evidence type="ECO:0000256" key="10">
    <source>
        <dbReference type="ARBA" id="ARBA00023316"/>
    </source>
</evidence>
<evidence type="ECO:0000256" key="13">
    <source>
        <dbReference type="ARBA" id="ARBA00043142"/>
    </source>
</evidence>
<gene>
    <name evidence="18" type="ORF">E0L32_005463</name>
</gene>
<keyword evidence="10" id="KW-0961">Cell wall biogenesis/degradation</keyword>
<dbReference type="GeneID" id="41972910"/>
<dbReference type="InterPro" id="IPR011050">
    <property type="entry name" value="Pectin_lyase_fold/virulence"/>
</dbReference>
<evidence type="ECO:0000256" key="14">
    <source>
        <dbReference type="ARBA" id="ARBA00048766"/>
    </source>
</evidence>
<evidence type="ECO:0000256" key="16">
    <source>
        <dbReference type="RuleBase" id="RU361169"/>
    </source>
</evidence>
<dbReference type="GO" id="GO:0047911">
    <property type="term" value="F:galacturan 1,4-alpha-galacturonidase activity"/>
    <property type="evidence" value="ECO:0007669"/>
    <property type="project" value="UniProtKB-EC"/>
</dbReference>
<dbReference type="SUPFAM" id="SSF51126">
    <property type="entry name" value="Pectin lyase-like"/>
    <property type="match status" value="1"/>
</dbReference>
<feature type="signal peptide" evidence="17">
    <location>
        <begin position="1"/>
        <end position="19"/>
    </location>
</feature>
<evidence type="ECO:0000256" key="9">
    <source>
        <dbReference type="ARBA" id="ARBA00023295"/>
    </source>
</evidence>
<comment type="caution">
    <text evidence="18">The sequence shown here is derived from an EMBL/GenBank/DDBJ whole genome shotgun (WGS) entry which is preliminary data.</text>
</comment>
<keyword evidence="6 16" id="KW-0378">Hydrolase</keyword>
<dbReference type="Proteomes" id="UP000319257">
    <property type="component" value="Unassembled WGS sequence"/>
</dbReference>
<evidence type="ECO:0000256" key="4">
    <source>
        <dbReference type="ARBA" id="ARBA00022729"/>
    </source>
</evidence>
<dbReference type="OrthoDB" id="187139at2759"/>
<dbReference type="Gene3D" id="2.160.20.10">
    <property type="entry name" value="Single-stranded right-handed beta-helix, Pectin lyase-like"/>
    <property type="match status" value="1"/>
</dbReference>
<keyword evidence="9 16" id="KW-0326">Glycosidase</keyword>
<keyword evidence="8" id="KW-0325">Glycoprotein</keyword>
<dbReference type="GO" id="GO:0071555">
    <property type="term" value="P:cell wall organization"/>
    <property type="evidence" value="ECO:0007669"/>
    <property type="project" value="UniProtKB-KW"/>
</dbReference>
<feature type="chain" id="PRO_5021197988" description="galacturonan 1,4-alpha-galacturonidase" evidence="17">
    <location>
        <begin position="20"/>
        <end position="443"/>
    </location>
</feature>
<evidence type="ECO:0000256" key="6">
    <source>
        <dbReference type="ARBA" id="ARBA00022801"/>
    </source>
</evidence>
<evidence type="ECO:0000313" key="18">
    <source>
        <dbReference type="EMBL" id="TPX14499.1"/>
    </source>
</evidence>
<evidence type="ECO:0000256" key="17">
    <source>
        <dbReference type="SAM" id="SignalP"/>
    </source>
</evidence>
<keyword evidence="4 17" id="KW-0732">Signal</keyword>
<evidence type="ECO:0000256" key="5">
    <source>
        <dbReference type="ARBA" id="ARBA00022737"/>
    </source>
</evidence>
<dbReference type="PANTHER" id="PTHR31736">
    <property type="match status" value="1"/>
</dbReference>
<evidence type="ECO:0000313" key="19">
    <source>
        <dbReference type="Proteomes" id="UP000319257"/>
    </source>
</evidence>
<dbReference type="InterPro" id="IPR006626">
    <property type="entry name" value="PbH1"/>
</dbReference>
<dbReference type="AlphaFoldDB" id="A0A507BAV5"/>
<dbReference type="SMART" id="SM00710">
    <property type="entry name" value="PbH1"/>
    <property type="match status" value="4"/>
</dbReference>
<organism evidence="18 19">
    <name type="scientific">Thyridium curvatum</name>
    <dbReference type="NCBI Taxonomy" id="1093900"/>
    <lineage>
        <taxon>Eukaryota</taxon>
        <taxon>Fungi</taxon>
        <taxon>Dikarya</taxon>
        <taxon>Ascomycota</taxon>
        <taxon>Pezizomycotina</taxon>
        <taxon>Sordariomycetes</taxon>
        <taxon>Sordariomycetidae</taxon>
        <taxon>Thyridiales</taxon>
        <taxon>Thyridiaceae</taxon>
        <taxon>Thyridium</taxon>
    </lineage>
</organism>
<dbReference type="InParanoid" id="A0A507BAV5"/>